<protein>
    <recommendedName>
        <fullName evidence="1">Glycosyltransferase 2-like domain-containing protein</fullName>
    </recommendedName>
</protein>
<dbReference type="RefSeq" id="WP_064208320.1">
    <property type="nucleotide sequence ID" value="NZ_LVKC01000009.1"/>
</dbReference>
<dbReference type="SUPFAM" id="SSF53448">
    <property type="entry name" value="Nucleotide-diphospho-sugar transferases"/>
    <property type="match status" value="1"/>
</dbReference>
<name>A0A179CP87_9LACO</name>
<dbReference type="InterPro" id="IPR029044">
    <property type="entry name" value="Nucleotide-diphossugar_trans"/>
</dbReference>
<dbReference type="Pfam" id="PF00535">
    <property type="entry name" value="Glycos_transf_2"/>
    <property type="match status" value="1"/>
</dbReference>
<evidence type="ECO:0000313" key="2">
    <source>
        <dbReference type="EMBL" id="OAQ06556.1"/>
    </source>
</evidence>
<dbReference type="InterPro" id="IPR001173">
    <property type="entry name" value="Glyco_trans_2-like"/>
</dbReference>
<proteinExistence type="predicted"/>
<sequence length="325" mass="37880">MLLSIIVPLYNTGKFVSQTLHSIQNQTFTDFECIIVDDGSTDQSVQVAQTFTQHDARFKLFLNPHQGLAATLNTALHHVHGNYITFCDSDDYLEADAYQNLQPLIQKNPDLIMSNLYFEKNNHSIQNSNYKFHDLQGAAEIIRSFPLIYRQQLMYYNTNKIYRRNLIDKLSFNDLTVGLDTIFNYQIFAQCKTILFNRDPYYHYLQRKGSLVNHFDPQRLAIREKETHALINLLHQWHADYAKQLLNEEWFNTLINVVTNIYAPLPNGKTLTQSARLNRINATLTYCLPQINFDCLNSSQASLIHQIQQCVRENNDTVLFQQYSI</sequence>
<evidence type="ECO:0000313" key="3">
    <source>
        <dbReference type="Proteomes" id="UP000078520"/>
    </source>
</evidence>
<dbReference type="AlphaFoldDB" id="A0A179CP87"/>
<dbReference type="EMBL" id="LVKI01000057">
    <property type="protein sequence ID" value="OAQ06556.1"/>
    <property type="molecule type" value="Genomic_DNA"/>
</dbReference>
<comment type="caution">
    <text evidence="2">The sequence shown here is derived from an EMBL/GenBank/DDBJ whole genome shotgun (WGS) entry which is preliminary data.</text>
</comment>
<reference evidence="3" key="1">
    <citation type="submission" date="2016-03" db="EMBL/GenBank/DDBJ databases">
        <authorList>
            <person name="Johnson T.J."/>
            <person name="Youmans B."/>
            <person name="Case K."/>
            <person name="Noll S."/>
        </authorList>
    </citation>
    <scope>NUCLEOTIDE SEQUENCE [LARGE SCALE GENOMIC DNA]</scope>
    <source>
        <strain evidence="3">UMNLAv8</strain>
    </source>
</reference>
<organism evidence="2 3">
    <name type="scientific">Ligilactobacillus aviarius</name>
    <dbReference type="NCBI Taxonomy" id="1606"/>
    <lineage>
        <taxon>Bacteria</taxon>
        <taxon>Bacillati</taxon>
        <taxon>Bacillota</taxon>
        <taxon>Bacilli</taxon>
        <taxon>Lactobacillales</taxon>
        <taxon>Lactobacillaceae</taxon>
        <taxon>Ligilactobacillus</taxon>
    </lineage>
</organism>
<dbReference type="OrthoDB" id="396512at2"/>
<dbReference type="GO" id="GO:0016758">
    <property type="term" value="F:hexosyltransferase activity"/>
    <property type="evidence" value="ECO:0007669"/>
    <property type="project" value="UniProtKB-ARBA"/>
</dbReference>
<accession>A0A179CP87</accession>
<dbReference type="PANTHER" id="PTHR22916:SF3">
    <property type="entry name" value="UDP-GLCNAC:BETAGAL BETA-1,3-N-ACETYLGLUCOSAMINYLTRANSFERASE-LIKE PROTEIN 1"/>
    <property type="match status" value="1"/>
</dbReference>
<feature type="domain" description="Glycosyltransferase 2-like" evidence="1">
    <location>
        <begin position="4"/>
        <end position="169"/>
    </location>
</feature>
<dbReference type="Gene3D" id="3.90.550.10">
    <property type="entry name" value="Spore Coat Polysaccharide Biosynthesis Protein SpsA, Chain A"/>
    <property type="match status" value="1"/>
</dbReference>
<dbReference type="PANTHER" id="PTHR22916">
    <property type="entry name" value="GLYCOSYLTRANSFERASE"/>
    <property type="match status" value="1"/>
</dbReference>
<dbReference type="Proteomes" id="UP000078520">
    <property type="component" value="Unassembled WGS sequence"/>
</dbReference>
<evidence type="ECO:0000259" key="1">
    <source>
        <dbReference type="Pfam" id="PF00535"/>
    </source>
</evidence>
<dbReference type="CDD" id="cd00761">
    <property type="entry name" value="Glyco_tranf_GTA_type"/>
    <property type="match status" value="1"/>
</dbReference>
<gene>
    <name evidence="2" type="ORF">A3O14_07760</name>
</gene>